<gene>
    <name evidence="1" type="ORF">GCM10025883_43730</name>
</gene>
<proteinExistence type="predicted"/>
<evidence type="ECO:0000313" key="1">
    <source>
        <dbReference type="EMBL" id="GMA42328.1"/>
    </source>
</evidence>
<evidence type="ECO:0000313" key="2">
    <source>
        <dbReference type="Proteomes" id="UP001157126"/>
    </source>
</evidence>
<organism evidence="1 2">
    <name type="scientific">Mobilicoccus caccae</name>
    <dbReference type="NCBI Taxonomy" id="1859295"/>
    <lineage>
        <taxon>Bacteria</taxon>
        <taxon>Bacillati</taxon>
        <taxon>Actinomycetota</taxon>
        <taxon>Actinomycetes</taxon>
        <taxon>Micrococcales</taxon>
        <taxon>Dermatophilaceae</taxon>
        <taxon>Mobilicoccus</taxon>
    </lineage>
</organism>
<dbReference type="EMBL" id="BSUO01000001">
    <property type="protein sequence ID" value="GMA42328.1"/>
    <property type="molecule type" value="Genomic_DNA"/>
</dbReference>
<protein>
    <submittedName>
        <fullName evidence="1">Uncharacterized protein</fullName>
    </submittedName>
</protein>
<keyword evidence="2" id="KW-1185">Reference proteome</keyword>
<dbReference type="Proteomes" id="UP001157126">
    <property type="component" value="Unassembled WGS sequence"/>
</dbReference>
<reference evidence="2" key="1">
    <citation type="journal article" date="2019" name="Int. J. Syst. Evol. Microbiol.">
        <title>The Global Catalogue of Microorganisms (GCM) 10K type strain sequencing project: providing services to taxonomists for standard genome sequencing and annotation.</title>
        <authorList>
            <consortium name="The Broad Institute Genomics Platform"/>
            <consortium name="The Broad Institute Genome Sequencing Center for Infectious Disease"/>
            <person name="Wu L."/>
            <person name="Ma J."/>
        </authorList>
    </citation>
    <scope>NUCLEOTIDE SEQUENCE [LARGE SCALE GENOMIC DNA]</scope>
    <source>
        <strain evidence="2">NBRC 113072</strain>
    </source>
</reference>
<accession>A0ABQ6IYB9</accession>
<dbReference type="SUPFAM" id="SSF55811">
    <property type="entry name" value="Nudix"/>
    <property type="match status" value="1"/>
</dbReference>
<name>A0ABQ6IYB9_9MICO</name>
<sequence length="92" mass="10475">MSSGGLVCVDTRPAKKGRKLGLRFLFHCGTVTPEQASAIRLQEYEVSEHKWAEPAEAFELLRPAVRRRVKKTYRSEHCVYLENGRRVDGVSD</sequence>
<dbReference type="InterPro" id="IPR015797">
    <property type="entry name" value="NUDIX_hydrolase-like_dom_sf"/>
</dbReference>
<comment type="caution">
    <text evidence="1">The sequence shown here is derived from an EMBL/GenBank/DDBJ whole genome shotgun (WGS) entry which is preliminary data.</text>
</comment>